<proteinExistence type="inferred from homology"/>
<gene>
    <name evidence="4" type="ORF">F0562_005731</name>
</gene>
<evidence type="ECO:0000256" key="2">
    <source>
        <dbReference type="ARBA" id="ARBA00023163"/>
    </source>
</evidence>
<evidence type="ECO:0000313" key="4">
    <source>
        <dbReference type="EMBL" id="KAA8531021.1"/>
    </source>
</evidence>
<reference evidence="4 5" key="1">
    <citation type="submission" date="2019-09" db="EMBL/GenBank/DDBJ databases">
        <title>A chromosome-level genome assembly of the Chinese tupelo Nyssa sinensis.</title>
        <authorList>
            <person name="Yang X."/>
            <person name="Kang M."/>
            <person name="Yang Y."/>
            <person name="Xiong H."/>
            <person name="Wang M."/>
            <person name="Zhang Z."/>
            <person name="Wang Z."/>
            <person name="Wu H."/>
            <person name="Ma T."/>
            <person name="Liu J."/>
            <person name="Xi Z."/>
        </authorList>
    </citation>
    <scope>NUCLEOTIDE SEQUENCE [LARGE SCALE GENOMIC DNA]</scope>
    <source>
        <strain evidence="4">J267</strain>
        <tissue evidence="4">Leaf</tissue>
    </source>
</reference>
<dbReference type="EMBL" id="CM018043">
    <property type="protein sequence ID" value="KAA8531021.1"/>
    <property type="molecule type" value="Genomic_DNA"/>
</dbReference>
<dbReference type="Proteomes" id="UP000325577">
    <property type="component" value="Linkage Group LG2"/>
</dbReference>
<feature type="short sequence motif" description="VHIID" evidence="3">
    <location>
        <begin position="225"/>
        <end position="229"/>
    </location>
</feature>
<sequence>MECEEIHYSVEPSYIDELHEFNLETSFSFNNDNPISPITILDVNSNDVDIESLLQIAADCMNFDFIDQDSIMGLENVEEAMLGSHEMNQEVQDNVEFSIEENSQLKGIQDELMEESSLTDLLLIGAEAVEDKNWPLASTVIARLNDLLFDRENGDDPLNRLALFFTQGLHYKSINAPEFLLEPVSMQTNTMTAFQMLQEISPYVKFAHFTANQAILEATQGDLEVHVIDFDIMEGIQWPPLMVDLAGRKDASLRITAVVGDPQNSGIIQQTGRRLKEFADSINLPFIFDQIVMVEEEDFKRIEVGHSLIANCMIHQLHMPQRGFSMIRTFLAVGASGCNMRSADWPCVGSQGL</sequence>
<name>A0A5J5APL4_9ASTE</name>
<evidence type="ECO:0000256" key="3">
    <source>
        <dbReference type="PROSITE-ProRule" id="PRU01191"/>
    </source>
</evidence>
<dbReference type="PANTHER" id="PTHR31636">
    <property type="entry name" value="OSJNBA0084A10.13 PROTEIN-RELATED"/>
    <property type="match status" value="1"/>
</dbReference>
<dbReference type="AlphaFoldDB" id="A0A5J5APL4"/>
<keyword evidence="5" id="KW-1185">Reference proteome</keyword>
<comment type="caution">
    <text evidence="3">Lacks conserved residue(s) required for the propagation of feature annotation.</text>
</comment>
<evidence type="ECO:0000313" key="5">
    <source>
        <dbReference type="Proteomes" id="UP000325577"/>
    </source>
</evidence>
<comment type="similarity">
    <text evidence="3">Belongs to the GRAS family.</text>
</comment>
<accession>A0A5J5APL4</accession>
<keyword evidence="2" id="KW-0804">Transcription</keyword>
<dbReference type="InterPro" id="IPR005202">
    <property type="entry name" value="TF_GRAS"/>
</dbReference>
<organism evidence="4 5">
    <name type="scientific">Nyssa sinensis</name>
    <dbReference type="NCBI Taxonomy" id="561372"/>
    <lineage>
        <taxon>Eukaryota</taxon>
        <taxon>Viridiplantae</taxon>
        <taxon>Streptophyta</taxon>
        <taxon>Embryophyta</taxon>
        <taxon>Tracheophyta</taxon>
        <taxon>Spermatophyta</taxon>
        <taxon>Magnoliopsida</taxon>
        <taxon>eudicotyledons</taxon>
        <taxon>Gunneridae</taxon>
        <taxon>Pentapetalae</taxon>
        <taxon>asterids</taxon>
        <taxon>Cornales</taxon>
        <taxon>Nyssaceae</taxon>
        <taxon>Nyssa</taxon>
    </lineage>
</organism>
<dbReference type="PROSITE" id="PS50985">
    <property type="entry name" value="GRAS"/>
    <property type="match status" value="1"/>
</dbReference>
<dbReference type="Pfam" id="PF03514">
    <property type="entry name" value="GRAS"/>
    <property type="match status" value="1"/>
</dbReference>
<keyword evidence="1" id="KW-0805">Transcription regulation</keyword>
<protein>
    <submittedName>
        <fullName evidence="4">Uncharacterized protein</fullName>
    </submittedName>
</protein>
<dbReference type="OrthoDB" id="646981at2759"/>
<evidence type="ECO:0000256" key="1">
    <source>
        <dbReference type="ARBA" id="ARBA00023015"/>
    </source>
</evidence>